<protein>
    <recommendedName>
        <fullName evidence="4">Reverse transcriptase domain-containing protein</fullName>
    </recommendedName>
</protein>
<gene>
    <name evidence="2" type="ORF">BB561_003349</name>
</gene>
<name>A0A2T9YLW2_9FUNG</name>
<organism evidence="2 3">
    <name type="scientific">Smittium simulii</name>
    <dbReference type="NCBI Taxonomy" id="133385"/>
    <lineage>
        <taxon>Eukaryota</taxon>
        <taxon>Fungi</taxon>
        <taxon>Fungi incertae sedis</taxon>
        <taxon>Zoopagomycota</taxon>
        <taxon>Kickxellomycotina</taxon>
        <taxon>Harpellomycetes</taxon>
        <taxon>Harpellales</taxon>
        <taxon>Legeriomycetaceae</taxon>
        <taxon>Smittium</taxon>
    </lineage>
</organism>
<sequence>MSYESILPNKNDNISPIIAPRGTTLDDTEFMRGEIGRSNNLKHTRYMSTLQSGAKIRKNISSNDFAKQYSDRSDNRSNSSLDYQSLPRPHSRQNERSTAPKFPINRKSSNNTNMTQQSRQNQPNAKMNPQRFMHMIQECFFSRFTNDELFYFEFKEATLKRLQDNAHRSSPEDLQDILYEVVEACRSTRLNLDAVVQWKLGRLDHTTESSVIDHIFVINVNIMCYDIRYSKICVERFCVDPLCCELHSENVAEYDKARAFLRVLNTVLNEAIRAKVITKDQKSKIRSRLAKSHFTVEDRIAIIREIALLIMLGQTDRFKDLATFGVQNVGIPWSPPPEILNDNDRECSLDPDKVFQKVNIVAASPFLETILDVKRLGLGVTSREYERLLSLWENINSQSNTSKKLTIPMLLHILVHCNESELQKVLSEAALKDNAEIQTDRVNQLEDSALQAVQNLGLAWELGDNPPRDYRQLCMAIILDLGSILSKFVIKEKMQHHPNSIDYLEIGPIEDTWFETCTLFIRQERMKKGFLISLLISYLSITSERLLSQKADFNPEIFLVISLELLMEFRKRRPNYNAITINSEKIFTQIRDPEGRPVDLDRSTKESIGSDFDRTFLWVEPNIIPSNRVRQLVKQAPSRFNSGSNSHGGSPNNTTPNNSIKTLQEAALDAAELADSINSQFHFEKAYDRVPHNQLFHKLEYSEICGKLLQVIKGLYNAPRLAVKVNYAVSDANNVILAESADELQKSFDSLTEWCKQLDMNVNNKKCGIMAINCSTDTTFKKQNQLILSVNKSKYLGIEFNDQ</sequence>
<evidence type="ECO:0000256" key="1">
    <source>
        <dbReference type="SAM" id="MobiDB-lite"/>
    </source>
</evidence>
<dbReference type="EMBL" id="MBFR01000132">
    <property type="protein sequence ID" value="PVU93312.1"/>
    <property type="molecule type" value="Genomic_DNA"/>
</dbReference>
<evidence type="ECO:0008006" key="4">
    <source>
        <dbReference type="Google" id="ProtNLM"/>
    </source>
</evidence>
<dbReference type="OrthoDB" id="5549534at2759"/>
<proteinExistence type="predicted"/>
<accession>A0A2T9YLW2</accession>
<feature type="region of interest" description="Disordered" evidence="1">
    <location>
        <begin position="638"/>
        <end position="659"/>
    </location>
</feature>
<evidence type="ECO:0000313" key="3">
    <source>
        <dbReference type="Proteomes" id="UP000245383"/>
    </source>
</evidence>
<comment type="caution">
    <text evidence="2">The sequence shown here is derived from an EMBL/GenBank/DDBJ whole genome shotgun (WGS) entry which is preliminary data.</text>
</comment>
<evidence type="ECO:0000313" key="2">
    <source>
        <dbReference type="EMBL" id="PVU93312.1"/>
    </source>
</evidence>
<feature type="compositionally biased region" description="Low complexity" evidence="1">
    <location>
        <begin position="641"/>
        <end position="653"/>
    </location>
</feature>
<dbReference type="AlphaFoldDB" id="A0A2T9YLW2"/>
<dbReference type="Proteomes" id="UP000245383">
    <property type="component" value="Unassembled WGS sequence"/>
</dbReference>
<feature type="region of interest" description="Disordered" evidence="1">
    <location>
        <begin position="67"/>
        <end position="125"/>
    </location>
</feature>
<feature type="compositionally biased region" description="Polar residues" evidence="1">
    <location>
        <begin position="106"/>
        <end position="125"/>
    </location>
</feature>
<keyword evidence="3" id="KW-1185">Reference proteome</keyword>
<reference evidence="2 3" key="1">
    <citation type="journal article" date="2018" name="MBio">
        <title>Comparative Genomics Reveals the Core Gene Toolbox for the Fungus-Insect Symbiosis.</title>
        <authorList>
            <person name="Wang Y."/>
            <person name="Stata M."/>
            <person name="Wang W."/>
            <person name="Stajich J.E."/>
            <person name="White M.M."/>
            <person name="Moncalvo J.M."/>
        </authorList>
    </citation>
    <scope>NUCLEOTIDE SEQUENCE [LARGE SCALE GENOMIC DNA]</scope>
    <source>
        <strain evidence="2 3">SWE-8-4</strain>
    </source>
</reference>
<feature type="region of interest" description="Disordered" evidence="1">
    <location>
        <begin position="1"/>
        <end position="20"/>
    </location>
</feature>